<reference evidence="2" key="1">
    <citation type="journal article" date="2020" name="Stud. Mycol.">
        <title>101 Dothideomycetes genomes: a test case for predicting lifestyles and emergence of pathogens.</title>
        <authorList>
            <person name="Haridas S."/>
            <person name="Albert R."/>
            <person name="Binder M."/>
            <person name="Bloem J."/>
            <person name="Labutti K."/>
            <person name="Salamov A."/>
            <person name="Andreopoulos B."/>
            <person name="Baker S."/>
            <person name="Barry K."/>
            <person name="Bills G."/>
            <person name="Bluhm B."/>
            <person name="Cannon C."/>
            <person name="Castanera R."/>
            <person name="Culley D."/>
            <person name="Daum C."/>
            <person name="Ezra D."/>
            <person name="Gonzalez J."/>
            <person name="Henrissat B."/>
            <person name="Kuo A."/>
            <person name="Liang C."/>
            <person name="Lipzen A."/>
            <person name="Lutzoni F."/>
            <person name="Magnuson J."/>
            <person name="Mondo S."/>
            <person name="Nolan M."/>
            <person name="Ohm R."/>
            <person name="Pangilinan J."/>
            <person name="Park H.-J."/>
            <person name="Ramirez L."/>
            <person name="Alfaro M."/>
            <person name="Sun H."/>
            <person name="Tritt A."/>
            <person name="Yoshinaga Y."/>
            <person name="Zwiers L.-H."/>
            <person name="Turgeon B."/>
            <person name="Goodwin S."/>
            <person name="Spatafora J."/>
            <person name="Crous P."/>
            <person name="Grigoriev I."/>
        </authorList>
    </citation>
    <scope>NUCLEOTIDE SEQUENCE</scope>
    <source>
        <strain evidence="2">CBS 119687</strain>
    </source>
</reference>
<feature type="compositionally biased region" description="Polar residues" evidence="1">
    <location>
        <begin position="133"/>
        <end position="148"/>
    </location>
</feature>
<organism evidence="2 3">
    <name type="scientific">Dothidotthia symphoricarpi CBS 119687</name>
    <dbReference type="NCBI Taxonomy" id="1392245"/>
    <lineage>
        <taxon>Eukaryota</taxon>
        <taxon>Fungi</taxon>
        <taxon>Dikarya</taxon>
        <taxon>Ascomycota</taxon>
        <taxon>Pezizomycotina</taxon>
        <taxon>Dothideomycetes</taxon>
        <taxon>Pleosporomycetidae</taxon>
        <taxon>Pleosporales</taxon>
        <taxon>Dothidotthiaceae</taxon>
        <taxon>Dothidotthia</taxon>
    </lineage>
</organism>
<evidence type="ECO:0000313" key="3">
    <source>
        <dbReference type="Proteomes" id="UP000799771"/>
    </source>
</evidence>
<dbReference type="AlphaFoldDB" id="A0A6A6A641"/>
<dbReference type="Proteomes" id="UP000799771">
    <property type="component" value="Unassembled WGS sequence"/>
</dbReference>
<gene>
    <name evidence="2" type="ORF">P153DRAFT_388981</name>
</gene>
<accession>A0A6A6A641</accession>
<evidence type="ECO:0000256" key="1">
    <source>
        <dbReference type="SAM" id="MobiDB-lite"/>
    </source>
</evidence>
<feature type="region of interest" description="Disordered" evidence="1">
    <location>
        <begin position="48"/>
        <end position="183"/>
    </location>
</feature>
<sequence length="337" mass="37678">MDELPDYLKFLQEEDEEIQSKFAATKTRGEKADSMKTLAEFWEQEKANNLPEAIAERDRTRKIAEGEMRPSSFARPRPLPASSSIGRSFSSQDSTATKRRAPATPATSDRSRRSTAHYADTEDAPTSLGIRQASASSTPRGNMFSRRTSPGVAPGFEQQRMQSTGGRLSQESTPGSNVGSSKKEALNDYPIHIIVPKNAENADWTVESNPESDDWFVRSEDIPRDLREYLAERLHGQIVGSKRIQAWNRMKPCVDVCVLHNAISRNGKPVFPTAWRACTTCAKTSNSTKTKPRVCALLQEDTDGTRCIVVLPLPEELRVGKSWEDREFWVRSVESAE</sequence>
<protein>
    <submittedName>
        <fullName evidence="2">Uncharacterized protein</fullName>
    </submittedName>
</protein>
<feature type="compositionally biased region" description="Basic and acidic residues" evidence="1">
    <location>
        <begin position="54"/>
        <end position="68"/>
    </location>
</feature>
<evidence type="ECO:0000313" key="2">
    <source>
        <dbReference type="EMBL" id="KAF2126238.1"/>
    </source>
</evidence>
<dbReference type="RefSeq" id="XP_033520630.1">
    <property type="nucleotide sequence ID" value="XM_033670801.1"/>
</dbReference>
<dbReference type="GeneID" id="54411233"/>
<dbReference type="OrthoDB" id="3801432at2759"/>
<dbReference type="EMBL" id="ML977514">
    <property type="protein sequence ID" value="KAF2126238.1"/>
    <property type="molecule type" value="Genomic_DNA"/>
</dbReference>
<proteinExistence type="predicted"/>
<keyword evidence="3" id="KW-1185">Reference proteome</keyword>
<feature type="compositionally biased region" description="Polar residues" evidence="1">
    <location>
        <begin position="81"/>
        <end position="94"/>
    </location>
</feature>
<feature type="compositionally biased region" description="Polar residues" evidence="1">
    <location>
        <begin position="159"/>
        <end position="180"/>
    </location>
</feature>
<name>A0A6A6A641_9PLEO</name>